<dbReference type="AlphaFoldDB" id="A0A6S7GG85"/>
<evidence type="ECO:0000313" key="1">
    <source>
        <dbReference type="EMBL" id="CAB3984250.1"/>
    </source>
</evidence>
<dbReference type="Proteomes" id="UP001152795">
    <property type="component" value="Unassembled WGS sequence"/>
</dbReference>
<proteinExistence type="predicted"/>
<organism evidence="1 2">
    <name type="scientific">Paramuricea clavata</name>
    <name type="common">Red gorgonian</name>
    <name type="synonym">Violescent sea-whip</name>
    <dbReference type="NCBI Taxonomy" id="317549"/>
    <lineage>
        <taxon>Eukaryota</taxon>
        <taxon>Metazoa</taxon>
        <taxon>Cnidaria</taxon>
        <taxon>Anthozoa</taxon>
        <taxon>Octocorallia</taxon>
        <taxon>Malacalcyonacea</taxon>
        <taxon>Plexauridae</taxon>
        <taxon>Paramuricea</taxon>
    </lineage>
</organism>
<dbReference type="OrthoDB" id="10620470at2759"/>
<protein>
    <submittedName>
        <fullName evidence="1">Uncharacterized protein</fullName>
    </submittedName>
</protein>
<reference evidence="1" key="1">
    <citation type="submission" date="2020-04" db="EMBL/GenBank/DDBJ databases">
        <authorList>
            <person name="Alioto T."/>
            <person name="Alioto T."/>
            <person name="Gomez Garrido J."/>
        </authorList>
    </citation>
    <scope>NUCLEOTIDE SEQUENCE</scope>
    <source>
        <strain evidence="1">A484AB</strain>
    </source>
</reference>
<name>A0A6S7GG85_PARCT</name>
<dbReference type="EMBL" id="CACRXK020000712">
    <property type="protein sequence ID" value="CAB3984250.1"/>
    <property type="molecule type" value="Genomic_DNA"/>
</dbReference>
<keyword evidence="2" id="KW-1185">Reference proteome</keyword>
<gene>
    <name evidence="1" type="ORF">PACLA_8A015060</name>
</gene>
<sequence length="290" mass="33205">MERNTTPVLPDEVKKLTGENTRLTGENTRLTGENMRLTGENTRVTGENTMLRQESLVSNGIRRHMLEVNENLKQKNDELVGEKKHLFNRIEQLKQRVCDEDCVRHVIVRICQTKLGLGLNLCCRQLEKIISHVNPQFKLEDLKCVQFMDVLEKCEIVRKYDEYKYPPEMIDRYEEMVKAWNKLMAMDDSLRVVIIGRVISEANGVGHAELCDLDTRTADGMVTIHDAQEEMHGKGGQQDFINHVKNDEGVNFYIVNFEKLKQIINECSHILHVKSSDQTLPTAGGAIDGI</sequence>
<comment type="caution">
    <text evidence="1">The sequence shown here is derived from an EMBL/GenBank/DDBJ whole genome shotgun (WGS) entry which is preliminary data.</text>
</comment>
<accession>A0A6S7GG85</accession>
<evidence type="ECO:0000313" key="2">
    <source>
        <dbReference type="Proteomes" id="UP001152795"/>
    </source>
</evidence>